<sequence length="460" mass="53209">MSKKGKITMLLFFISIIYVIIFMHPTLWRDESFTMALVKHNYLDIIHLDSMDVHPPFYYILLKAYLSITTFWTSSLFIKVIFARLFSYIVTILAFITLGRTVRAFGVTGGNALQWAGVFLAPSVMRYATQIRMYALAGLLLALLLNQLQHYDNSHKPGHIILAVLFASLASYTHYFAAVSAGFLLLLYFVKFVIQKYNTQSLVYSIVLFLGMFFPWGIVAYFQVQNVANNYWIPSMDAESVLDDLVNLFTDIHTLTIYDNWFAILMMLLCIYPIIWSYREMNKRFNLLFSFVMIDFMLTALTGLLVSIMMRPIYLARYAYPIYLIFIFFIAVIISQMLAKSWQKRGFKILNYLYLALTGLLMASNVVFMGQSQVINYDLRSFDLMSSVEGYKDIPRDTINVNPNQGVNNIAQKIVYIDSIGKRVRLKDFDINHLLGNENRKLFHGVYDNVDMDSVKDVKD</sequence>
<proteinExistence type="predicted"/>
<feature type="transmembrane region" description="Helical" evidence="1">
    <location>
        <begin position="320"/>
        <end position="339"/>
    </location>
</feature>
<evidence type="ECO:0008006" key="4">
    <source>
        <dbReference type="Google" id="ProtNLM"/>
    </source>
</evidence>
<dbReference type="RefSeq" id="WP_249510508.1">
    <property type="nucleotide sequence ID" value="NZ_CP093362.1"/>
</dbReference>
<dbReference type="EMBL" id="CP093362">
    <property type="protein sequence ID" value="UQS84522.1"/>
    <property type="molecule type" value="Genomic_DNA"/>
</dbReference>
<feature type="transmembrane region" description="Helical" evidence="1">
    <location>
        <begin position="285"/>
        <end position="308"/>
    </location>
</feature>
<feature type="transmembrane region" description="Helical" evidence="1">
    <location>
        <begin position="351"/>
        <end position="370"/>
    </location>
</feature>
<name>A0ABY4PGN8_9LACO</name>
<keyword evidence="1" id="KW-0812">Transmembrane</keyword>
<feature type="transmembrane region" description="Helical" evidence="1">
    <location>
        <begin position="81"/>
        <end position="98"/>
    </location>
</feature>
<gene>
    <name evidence="2" type="ORF">MOO46_04510</name>
</gene>
<protein>
    <recommendedName>
        <fullName evidence="4">Glycosyltransferase RgtA/B/C/D-like domain-containing protein</fullName>
    </recommendedName>
</protein>
<keyword evidence="1" id="KW-1133">Transmembrane helix</keyword>
<accession>A0ABY4PGN8</accession>
<feature type="transmembrane region" description="Helical" evidence="1">
    <location>
        <begin position="57"/>
        <end position="74"/>
    </location>
</feature>
<dbReference type="Proteomes" id="UP000831859">
    <property type="component" value="Chromosome"/>
</dbReference>
<feature type="transmembrane region" description="Helical" evidence="1">
    <location>
        <begin position="7"/>
        <end position="28"/>
    </location>
</feature>
<keyword evidence="3" id="KW-1185">Reference proteome</keyword>
<evidence type="ECO:0000256" key="1">
    <source>
        <dbReference type="SAM" id="Phobius"/>
    </source>
</evidence>
<evidence type="ECO:0000313" key="2">
    <source>
        <dbReference type="EMBL" id="UQS84522.1"/>
    </source>
</evidence>
<feature type="transmembrane region" description="Helical" evidence="1">
    <location>
        <begin position="261"/>
        <end position="278"/>
    </location>
</feature>
<evidence type="ECO:0000313" key="3">
    <source>
        <dbReference type="Proteomes" id="UP000831859"/>
    </source>
</evidence>
<feature type="transmembrane region" description="Helical" evidence="1">
    <location>
        <begin position="202"/>
        <end position="222"/>
    </location>
</feature>
<reference evidence="2 3" key="1">
    <citation type="journal article" date="2022" name="Int. J. Syst. Evol. Microbiol.">
        <title>Apilactobacillus apisilvae sp. nov., Nicolia spurrieriana gen. nov. sp. nov., Bombilactobacillus folatiphilus sp. nov. and Bombilactobacillus thymidiniphilus sp. nov., four new lactic acid bacterial isolates from stingless bees Tetragonula carbonaria and Austroplebeia australis.</title>
        <authorList>
            <person name="Oliphant S.A."/>
            <person name="Watson-Haigh N.S."/>
            <person name="Sumby K.M."/>
            <person name="Gardner J."/>
            <person name="Groom S."/>
            <person name="Jiranek V."/>
        </authorList>
    </citation>
    <scope>NUCLEOTIDE SEQUENCE [LARGE SCALE GENOMIC DNA]</scope>
    <source>
        <strain evidence="2 3">SG5_A10</strain>
    </source>
</reference>
<organism evidence="2 3">
    <name type="scientific">Apilactobacillus apisilvae</name>
    <dbReference type="NCBI Taxonomy" id="2923364"/>
    <lineage>
        <taxon>Bacteria</taxon>
        <taxon>Bacillati</taxon>
        <taxon>Bacillota</taxon>
        <taxon>Bacilli</taxon>
        <taxon>Lactobacillales</taxon>
        <taxon>Lactobacillaceae</taxon>
        <taxon>Apilactobacillus</taxon>
    </lineage>
</organism>
<keyword evidence="1" id="KW-0472">Membrane</keyword>
<feature type="transmembrane region" description="Helical" evidence="1">
    <location>
        <begin position="160"/>
        <end position="190"/>
    </location>
</feature>